<accession>A0A6N2Z481</accession>
<dbReference type="EMBL" id="CACRUE010000009">
    <property type="protein sequence ID" value="VYT74345.1"/>
    <property type="molecule type" value="Genomic_DNA"/>
</dbReference>
<feature type="transmembrane region" description="Helical" evidence="1">
    <location>
        <begin position="12"/>
        <end position="30"/>
    </location>
</feature>
<dbReference type="AlphaFoldDB" id="A0A6N2Z481"/>
<keyword evidence="1" id="KW-0472">Membrane</keyword>
<name>A0A6N2Z481_9FIRM</name>
<evidence type="ECO:0000256" key="1">
    <source>
        <dbReference type="SAM" id="Phobius"/>
    </source>
</evidence>
<proteinExistence type="predicted"/>
<feature type="transmembrane region" description="Helical" evidence="1">
    <location>
        <begin position="36"/>
        <end position="53"/>
    </location>
</feature>
<keyword evidence="1" id="KW-1133">Transmembrane helix</keyword>
<gene>
    <name evidence="2" type="ORF">IBLFYP30_01060</name>
</gene>
<organism evidence="2">
    <name type="scientific">Intestinibacter bartlettii</name>
    <dbReference type="NCBI Taxonomy" id="261299"/>
    <lineage>
        <taxon>Bacteria</taxon>
        <taxon>Bacillati</taxon>
        <taxon>Bacillota</taxon>
        <taxon>Clostridia</taxon>
        <taxon>Peptostreptococcales</taxon>
        <taxon>Peptostreptococcaceae</taxon>
        <taxon>Intestinibacter</taxon>
    </lineage>
</organism>
<keyword evidence="1" id="KW-0812">Transmembrane</keyword>
<sequence>MEIKESRGRTFVWVVVVLIILAYLFSMLYYSSVKKPGVIISIVLAIILLFLEFRKLLSPKIVIKADKEGITNTTTIDFKTVKWKEIREVYVYKKKLLNKTDIVTGNYLCFKLKENKKNKINIDFSKEGNNMGTKHILISGCNKNADQVFEELKSYYENNIKK</sequence>
<dbReference type="RefSeq" id="WP_024047832.1">
    <property type="nucleotide sequence ID" value="NZ_CACRUE010000009.1"/>
</dbReference>
<protein>
    <submittedName>
        <fullName evidence="2">Uncharacterized protein</fullName>
    </submittedName>
</protein>
<reference evidence="2" key="1">
    <citation type="submission" date="2019-11" db="EMBL/GenBank/DDBJ databases">
        <authorList>
            <person name="Feng L."/>
        </authorList>
    </citation>
    <scope>NUCLEOTIDE SEQUENCE</scope>
    <source>
        <strain evidence="2">IbartlettiiLFYP30</strain>
    </source>
</reference>
<evidence type="ECO:0000313" key="2">
    <source>
        <dbReference type="EMBL" id="VYT74345.1"/>
    </source>
</evidence>